<dbReference type="OrthoDB" id="6141102at2759"/>
<evidence type="ECO:0000256" key="1">
    <source>
        <dbReference type="ARBA" id="ARBA00022603"/>
    </source>
</evidence>
<evidence type="ECO:0000256" key="3">
    <source>
        <dbReference type="ARBA" id="ARBA00022691"/>
    </source>
</evidence>
<dbReference type="InParanoid" id="B0DQ07"/>
<keyword evidence="8" id="KW-1185">Reference proteome</keyword>
<keyword evidence="3" id="KW-0949">S-adenosyl-L-methionine</keyword>
<evidence type="ECO:0000256" key="2">
    <source>
        <dbReference type="ARBA" id="ARBA00022679"/>
    </source>
</evidence>
<keyword evidence="4" id="KW-0805">Transcription regulation</keyword>
<gene>
    <name evidence="7" type="ORF">LACBIDRAFT_307384</name>
</gene>
<name>B0DQ07_LACBS</name>
<dbReference type="GeneID" id="6081639"/>
<dbReference type="GO" id="GO:0031507">
    <property type="term" value="P:heterochromatin formation"/>
    <property type="evidence" value="ECO:0007669"/>
    <property type="project" value="TreeGrafter"/>
</dbReference>
<protein>
    <submittedName>
        <fullName evidence="7">Predicted protein</fullName>
    </submittedName>
</protein>
<evidence type="ECO:0000313" key="7">
    <source>
        <dbReference type="EMBL" id="EDR03302.1"/>
    </source>
</evidence>
<dbReference type="AlphaFoldDB" id="B0DQ07"/>
<evidence type="ECO:0000259" key="6">
    <source>
        <dbReference type="PROSITE" id="PS51633"/>
    </source>
</evidence>
<dbReference type="STRING" id="486041.B0DQ07"/>
<sequence>MFHPFVDGVYVQDGKEKESNTITRSPITVSYLSPQRPTLELNSIPIASSGESSVIPTDTNIPTLASQANLPHQTRARQSLASLLSLLLSNCFHNKSLASLLSQQISGILAFTTNLWHPCFHNNIPCRSCYPTQHTSYPFLFSAMDVDEFLSDQTDEHQEELDFAQKRSYAEEVYRGVYTEFFAWEQEECRRTLISLRTTTPKILRLPRVSTSYHPSQVTIVEGSEKFYFDDLVDDSNSFQASCLTIKAAKWSPCPRYFSCTPISQNTQRDTVQDCTLPFVPYADDPNFPVFDYLENFSEFAWQEEFKDPDMEEIQSEAVRRLIFGPHKFTLQDVDDLGFFSLTRVTNSFGLLWDTTQRPSPNNMDHRYPRYILSYFKRHKYFLSQSQLLAHILFCAWWSKFAYPRYKQLIFFIYILFLAGKADVPYVICDEASGAYQLATIEPAKAAETNESLKLSEVEPCGALCFKLQDFDSEENYLLESSPWSNPDDITMLEGILKLTPNTIPCDLAIICRKPCFEVFIYRSRLLPDEKILETISYNFSPSPSEIILPEFVNMSVPDESESKLKISLLSPCQHKGPCHEASDCHCYKEAHHCSRNCRCSLDCPIRWKGCKCGTRKKSSGHCGTEKCPCWAAARECDPELCVKCDARGRHKKKKCLNNDIQKGRFQVLLLDQIRSYMRFLFHKLQPIKIAKGLYGSGAYAQCALPKGVFIGGMKLFCAFVIQTS</sequence>
<reference evidence="7 8" key="1">
    <citation type="journal article" date="2008" name="Nature">
        <title>The genome of Laccaria bicolor provides insights into mycorrhizal symbiosis.</title>
        <authorList>
            <person name="Martin F."/>
            <person name="Aerts A."/>
            <person name="Ahren D."/>
            <person name="Brun A."/>
            <person name="Danchin E.G.J."/>
            <person name="Duchaussoy F."/>
            <person name="Gibon J."/>
            <person name="Kohler A."/>
            <person name="Lindquist E."/>
            <person name="Pereda V."/>
            <person name="Salamov A."/>
            <person name="Shapiro H.J."/>
            <person name="Wuyts J."/>
            <person name="Blaudez D."/>
            <person name="Buee M."/>
            <person name="Brokstein P."/>
            <person name="Canbaeck B."/>
            <person name="Cohen D."/>
            <person name="Courty P.E."/>
            <person name="Coutinho P.M."/>
            <person name="Delaruelle C."/>
            <person name="Detter J.C."/>
            <person name="Deveau A."/>
            <person name="DiFazio S."/>
            <person name="Duplessis S."/>
            <person name="Fraissinet-Tachet L."/>
            <person name="Lucic E."/>
            <person name="Frey-Klett P."/>
            <person name="Fourrey C."/>
            <person name="Feussner I."/>
            <person name="Gay G."/>
            <person name="Grimwood J."/>
            <person name="Hoegger P.J."/>
            <person name="Jain P."/>
            <person name="Kilaru S."/>
            <person name="Labbe J."/>
            <person name="Lin Y.C."/>
            <person name="Legue V."/>
            <person name="Le Tacon F."/>
            <person name="Marmeisse R."/>
            <person name="Melayah D."/>
            <person name="Montanini B."/>
            <person name="Muratet M."/>
            <person name="Nehls U."/>
            <person name="Niculita-Hirzel H."/>
            <person name="Oudot-Le Secq M.P."/>
            <person name="Peter M."/>
            <person name="Quesneville H."/>
            <person name="Rajashekar B."/>
            <person name="Reich M."/>
            <person name="Rouhier N."/>
            <person name="Schmutz J."/>
            <person name="Yin T."/>
            <person name="Chalot M."/>
            <person name="Henrissat B."/>
            <person name="Kuees U."/>
            <person name="Lucas S."/>
            <person name="Van de Peer Y."/>
            <person name="Podila G.K."/>
            <person name="Polle A."/>
            <person name="Pukkila P.J."/>
            <person name="Richardson P.M."/>
            <person name="Rouze P."/>
            <person name="Sanders I.R."/>
            <person name="Stajich J.E."/>
            <person name="Tunlid A."/>
            <person name="Tuskan G."/>
            <person name="Grigoriev I.V."/>
        </authorList>
    </citation>
    <scope>NUCLEOTIDE SEQUENCE [LARGE SCALE GENOMIC DNA]</scope>
    <source>
        <strain evidence="8">S238N-H82 / ATCC MYA-4686</strain>
    </source>
</reference>
<dbReference type="InterPro" id="IPR046341">
    <property type="entry name" value="SET_dom_sf"/>
</dbReference>
<keyword evidence="5" id="KW-0804">Transcription</keyword>
<keyword evidence="2" id="KW-0808">Transferase</keyword>
<organism evidence="8">
    <name type="scientific">Laccaria bicolor (strain S238N-H82 / ATCC MYA-4686)</name>
    <name type="common">Bicoloured deceiver</name>
    <name type="synonym">Laccaria laccata var. bicolor</name>
    <dbReference type="NCBI Taxonomy" id="486041"/>
    <lineage>
        <taxon>Eukaryota</taxon>
        <taxon>Fungi</taxon>
        <taxon>Dikarya</taxon>
        <taxon>Basidiomycota</taxon>
        <taxon>Agaricomycotina</taxon>
        <taxon>Agaricomycetes</taxon>
        <taxon>Agaricomycetidae</taxon>
        <taxon>Agaricales</taxon>
        <taxon>Agaricineae</taxon>
        <taxon>Hydnangiaceae</taxon>
        <taxon>Laccaria</taxon>
    </lineage>
</organism>
<evidence type="ECO:0000313" key="8">
    <source>
        <dbReference type="Proteomes" id="UP000001194"/>
    </source>
</evidence>
<proteinExistence type="predicted"/>
<dbReference type="KEGG" id="lbc:LACBIDRAFT_307384"/>
<dbReference type="PANTHER" id="PTHR45747:SF4">
    <property type="entry name" value="HISTONE-LYSINE N-METHYLTRANSFERASE E(Z)"/>
    <property type="match status" value="1"/>
</dbReference>
<dbReference type="SUPFAM" id="SSF82199">
    <property type="entry name" value="SET domain"/>
    <property type="match status" value="1"/>
</dbReference>
<dbReference type="GO" id="GO:0032259">
    <property type="term" value="P:methylation"/>
    <property type="evidence" value="ECO:0007669"/>
    <property type="project" value="UniProtKB-KW"/>
</dbReference>
<dbReference type="GO" id="GO:0005634">
    <property type="term" value="C:nucleus"/>
    <property type="evidence" value="ECO:0007669"/>
    <property type="project" value="TreeGrafter"/>
</dbReference>
<dbReference type="RefSeq" id="XP_001886098.1">
    <property type="nucleotide sequence ID" value="XM_001886063.1"/>
</dbReference>
<dbReference type="InterPro" id="IPR041355">
    <property type="entry name" value="Pre-SET_CXC"/>
</dbReference>
<accession>B0DQ07</accession>
<evidence type="ECO:0000256" key="5">
    <source>
        <dbReference type="ARBA" id="ARBA00023163"/>
    </source>
</evidence>
<dbReference type="Proteomes" id="UP000001194">
    <property type="component" value="Unassembled WGS sequence"/>
</dbReference>
<dbReference type="InterPro" id="IPR045318">
    <property type="entry name" value="EZH1/2-like"/>
</dbReference>
<dbReference type="PANTHER" id="PTHR45747">
    <property type="entry name" value="HISTONE-LYSINE N-METHYLTRANSFERASE E(Z)"/>
    <property type="match status" value="1"/>
</dbReference>
<keyword evidence="1" id="KW-0489">Methyltransferase</keyword>
<dbReference type="Pfam" id="PF18264">
    <property type="entry name" value="preSET_CXC"/>
    <property type="match status" value="1"/>
</dbReference>
<dbReference type="HOGENOM" id="CLU_381747_0_0_1"/>
<evidence type="ECO:0000256" key="4">
    <source>
        <dbReference type="ARBA" id="ARBA00023015"/>
    </source>
</evidence>
<dbReference type="PROSITE" id="PS51633">
    <property type="entry name" value="CXC"/>
    <property type="match status" value="1"/>
</dbReference>
<dbReference type="GO" id="GO:0003682">
    <property type="term" value="F:chromatin binding"/>
    <property type="evidence" value="ECO:0007669"/>
    <property type="project" value="TreeGrafter"/>
</dbReference>
<dbReference type="EMBL" id="DS547125">
    <property type="protein sequence ID" value="EDR03302.1"/>
    <property type="molecule type" value="Genomic_DNA"/>
</dbReference>
<dbReference type="InterPro" id="IPR026489">
    <property type="entry name" value="CXC_dom"/>
</dbReference>
<dbReference type="Gene3D" id="2.170.270.10">
    <property type="entry name" value="SET domain"/>
    <property type="match status" value="1"/>
</dbReference>
<dbReference type="GO" id="GO:0046976">
    <property type="term" value="F:histone H3K27 methyltransferase activity"/>
    <property type="evidence" value="ECO:0007669"/>
    <property type="project" value="TreeGrafter"/>
</dbReference>
<feature type="domain" description="CXC" evidence="6">
    <location>
        <begin position="552"/>
        <end position="662"/>
    </location>
</feature>